<dbReference type="Proteomes" id="UP000760494">
    <property type="component" value="Unassembled WGS sequence"/>
</dbReference>
<gene>
    <name evidence="1" type="ORF">C2S_11119</name>
</gene>
<protein>
    <recommendedName>
        <fullName evidence="3">Heterokaryon incompatibility domain-containing protein</fullName>
    </recommendedName>
</protein>
<evidence type="ECO:0000313" key="1">
    <source>
        <dbReference type="EMBL" id="VTT78541.1"/>
    </source>
</evidence>
<organism evidence="1 2">
    <name type="scientific">Fusarium fujikuroi</name>
    <name type="common">Bakanae and foot rot disease fungus</name>
    <name type="synonym">Gibberella fujikuroi</name>
    <dbReference type="NCBI Taxonomy" id="5127"/>
    <lineage>
        <taxon>Eukaryota</taxon>
        <taxon>Fungi</taxon>
        <taxon>Dikarya</taxon>
        <taxon>Ascomycota</taxon>
        <taxon>Pezizomycotina</taxon>
        <taxon>Sordariomycetes</taxon>
        <taxon>Hypocreomycetidae</taxon>
        <taxon>Hypocreales</taxon>
        <taxon>Nectriaceae</taxon>
        <taxon>Fusarium</taxon>
        <taxon>Fusarium fujikuroi species complex</taxon>
    </lineage>
</organism>
<proteinExistence type="predicted"/>
<dbReference type="PANTHER" id="PTHR39596:SF4">
    <property type="entry name" value="HET DOMAIN PROTEIN (AFU_ORTHOLOGUE AFUA_3G03140)-RELATED"/>
    <property type="match status" value="1"/>
</dbReference>
<dbReference type="PANTHER" id="PTHR39596">
    <property type="match status" value="1"/>
</dbReference>
<dbReference type="AlphaFoldDB" id="A0A9Q9UE74"/>
<accession>A0A9Q9UE74</accession>
<evidence type="ECO:0008006" key="3">
    <source>
        <dbReference type="Google" id="ProtNLM"/>
    </source>
</evidence>
<dbReference type="EMBL" id="CABFJX010000393">
    <property type="protein sequence ID" value="VTT78541.1"/>
    <property type="molecule type" value="Genomic_DNA"/>
</dbReference>
<reference evidence="1" key="1">
    <citation type="submission" date="2019-05" db="EMBL/GenBank/DDBJ databases">
        <authorList>
            <person name="Piombo E."/>
        </authorList>
    </citation>
    <scope>NUCLEOTIDE SEQUENCE</scope>
    <source>
        <strain evidence="1">C2S</strain>
    </source>
</reference>
<name>A0A9Q9UE74_FUSFU</name>
<sequence length="814" mass="90976">MDHIGKLFNLEGHSMPEWFQVPFVNFKAHCEPLPEAGVVYGCQDLFGLTHLRGSDPDTFCKVLQSWFYFGLLREFFPIEFNIDDFKKVSDGHQVVSSECLLRYCSLYSGDRKRHIHLHDCLEFVKTWTDEIDLDCPLESSNSLLGPITIPDSIVHQKSRLIIASIKVLLETMFEYLRLSCSDRCTGKSKVQDVLTSRVNRVLTNLFYPGDSLQGINYDTVPSATVSGGQKRPVYGSVPASFFFGILLNNGWCRRHLTRMKHELNSTCLYILASRDSELVISQKGNQMECSASVCQQDENAGDTGPKHSFHCYGGSLNINCKPVQVDTRKFESIYEDSKSTSIPIVSFADGEATIEESRDQKYFAVSHVWSEGLGNASSNSIHSCQLQDLAGLIEPGRRGNSSQDSWGPMKFWLDTLCIPKASGRSSPDREALEASAIKSIDWAFASAHCVLIRDLTIQNPSLPFSSLDPLLQIMHLYNMRWLSRCWTLAEAISAWKIKITVDGKTQSLSDLIIDVGSSFAQRYSLASEPQSSTATSFRNELMSSVFRSFVSPFDVFIDSKDGHQDIIATWNALLQRSTKKASDVPTILAIANAISLKNVVDCKEKTMAVQMKLVLNAFRRLPAAFLFQDGPKIHEPFNRWVPAEPSYSGGSARNQRILPRSTYGVITDNIESTVLTYAEGKAVGPLQSSKSSPVYLFKGPLPQSFYLEVQGQSQFFFVEMTHQIQNHNQDNEYCLILSSVAGLNGPSISTAFCATVMKMTETESKLLVTWETVAQVRKVAQETPGGLRSRALYNTSVFDVHLLYAFFTGHRNTV</sequence>
<comment type="caution">
    <text evidence="1">The sequence shown here is derived from an EMBL/GenBank/DDBJ whole genome shotgun (WGS) entry which is preliminary data.</text>
</comment>
<evidence type="ECO:0000313" key="2">
    <source>
        <dbReference type="Proteomes" id="UP000760494"/>
    </source>
</evidence>